<evidence type="ECO:0000313" key="5">
    <source>
        <dbReference type="EMBL" id="GIG39508.1"/>
    </source>
</evidence>
<feature type="domain" description="Transcriptional repressor PaaX-like N-terminal" evidence="2">
    <location>
        <begin position="24"/>
        <end position="85"/>
    </location>
</feature>
<feature type="region of interest" description="Disordered" evidence="1">
    <location>
        <begin position="1"/>
        <end position="20"/>
    </location>
</feature>
<dbReference type="InterPro" id="IPR036388">
    <property type="entry name" value="WH-like_DNA-bd_sf"/>
</dbReference>
<dbReference type="PANTHER" id="PTHR30319">
    <property type="entry name" value="PHENYLACETIC ACID REGULATOR-RELATED TRANSCRIPTIONAL REPRESSOR"/>
    <property type="match status" value="1"/>
</dbReference>
<protein>
    <submittedName>
        <fullName evidence="5">PaaX family transcriptional regulator</fullName>
    </submittedName>
</protein>
<dbReference type="SUPFAM" id="SSF46785">
    <property type="entry name" value="Winged helix' DNA-binding domain"/>
    <property type="match status" value="1"/>
</dbReference>
<dbReference type="PANTHER" id="PTHR30319:SF1">
    <property type="entry name" value="TRANSCRIPTIONAL REPRESSOR PAAX"/>
    <property type="match status" value="1"/>
</dbReference>
<dbReference type="Pfam" id="PF20803">
    <property type="entry name" value="PaaX_M"/>
    <property type="match status" value="1"/>
</dbReference>
<dbReference type="InterPro" id="IPR011965">
    <property type="entry name" value="PaaX_trns_reg"/>
</dbReference>
<dbReference type="InterPro" id="IPR013225">
    <property type="entry name" value="PaaX_C"/>
</dbReference>
<comment type="caution">
    <text evidence="5">The sequence shown here is derived from an EMBL/GenBank/DDBJ whole genome shotgun (WGS) entry which is preliminary data.</text>
</comment>
<reference evidence="5 6" key="1">
    <citation type="submission" date="2021-01" db="EMBL/GenBank/DDBJ databases">
        <title>Whole genome shotgun sequence of Cellulomonas phragmiteti NBRC 110785.</title>
        <authorList>
            <person name="Komaki H."/>
            <person name="Tamura T."/>
        </authorList>
    </citation>
    <scope>NUCLEOTIDE SEQUENCE [LARGE SCALE GENOMIC DNA]</scope>
    <source>
        <strain evidence="5 6">NBRC 110785</strain>
    </source>
</reference>
<dbReference type="RefSeq" id="WP_239069077.1">
    <property type="nucleotide sequence ID" value="NZ_BONP01000005.1"/>
</dbReference>
<dbReference type="Proteomes" id="UP000614741">
    <property type="component" value="Unassembled WGS sequence"/>
</dbReference>
<feature type="domain" description="Transcriptional repressor PaaX-like central Cas2-like" evidence="4">
    <location>
        <begin position="109"/>
        <end position="165"/>
    </location>
</feature>
<evidence type="ECO:0000313" key="6">
    <source>
        <dbReference type="Proteomes" id="UP000614741"/>
    </source>
</evidence>
<gene>
    <name evidence="5" type="primary">paaX_3</name>
    <name evidence="5" type="ORF">Cph01nite_12700</name>
</gene>
<accession>A0ABQ4DJL2</accession>
<dbReference type="InterPro" id="IPR012906">
    <property type="entry name" value="PaaX-like_N"/>
</dbReference>
<dbReference type="Gene3D" id="3.30.70.2650">
    <property type="match status" value="1"/>
</dbReference>
<dbReference type="InterPro" id="IPR036390">
    <property type="entry name" value="WH_DNA-bd_sf"/>
</dbReference>
<keyword evidence="6" id="KW-1185">Reference proteome</keyword>
<evidence type="ECO:0000259" key="2">
    <source>
        <dbReference type="Pfam" id="PF07848"/>
    </source>
</evidence>
<dbReference type="Pfam" id="PF07848">
    <property type="entry name" value="PaaX"/>
    <property type="match status" value="1"/>
</dbReference>
<dbReference type="Pfam" id="PF08223">
    <property type="entry name" value="PaaX_C"/>
    <property type="match status" value="1"/>
</dbReference>
<dbReference type="Gene3D" id="1.10.10.10">
    <property type="entry name" value="Winged helix-like DNA-binding domain superfamily/Winged helix DNA-binding domain"/>
    <property type="match status" value="1"/>
</dbReference>
<organism evidence="5 6">
    <name type="scientific">Cellulomonas phragmiteti</name>
    <dbReference type="NCBI Taxonomy" id="478780"/>
    <lineage>
        <taxon>Bacteria</taxon>
        <taxon>Bacillati</taxon>
        <taxon>Actinomycetota</taxon>
        <taxon>Actinomycetes</taxon>
        <taxon>Micrococcales</taxon>
        <taxon>Cellulomonadaceae</taxon>
        <taxon>Cellulomonas</taxon>
    </lineage>
</organism>
<evidence type="ECO:0000256" key="1">
    <source>
        <dbReference type="SAM" id="MobiDB-lite"/>
    </source>
</evidence>
<dbReference type="PIRSF" id="PIRSF020623">
    <property type="entry name" value="PaaX"/>
    <property type="match status" value="1"/>
</dbReference>
<dbReference type="EMBL" id="BONP01000005">
    <property type="protein sequence ID" value="GIG39508.1"/>
    <property type="molecule type" value="Genomic_DNA"/>
</dbReference>
<dbReference type="InterPro" id="IPR048846">
    <property type="entry name" value="PaaX-like_central"/>
</dbReference>
<sequence>MEARAEVAAPDAPRMQAGPNPQHLLTTVLGEYLDSSDAAFPSAAVVAVLGEFGISPASARAALSRLIRRGLVAVAEQGRTPRYHVTPPTIARHRSTMHHFLAFGAEPRQATGRWLMVAFSLPEPRQSQRHAVRKALGALGFARLYDSVWISPGTDPSPVRDAMRDLLDDVPGARWSVMETRFEDESGPGGPAAAYDLAGVAAAYRAFTQEHAGLRAQVRAGTVGPARALVARATLMDGWRRFALTDPDLPAHLLPSTWPRQAARATFLEVHTALGPLAQDRLVQLMTPSWPEAATWVTHYVAADDPHRGPLGGRR</sequence>
<proteinExistence type="predicted"/>
<feature type="domain" description="Transcriptional repressor PaaX-like C-terminal" evidence="3">
    <location>
        <begin position="195"/>
        <end position="280"/>
    </location>
</feature>
<dbReference type="Gene3D" id="1.20.58.1460">
    <property type="match status" value="1"/>
</dbReference>
<evidence type="ECO:0000259" key="3">
    <source>
        <dbReference type="Pfam" id="PF08223"/>
    </source>
</evidence>
<name>A0ABQ4DJL2_9CELL</name>
<evidence type="ECO:0000259" key="4">
    <source>
        <dbReference type="Pfam" id="PF20803"/>
    </source>
</evidence>